<dbReference type="AlphaFoldDB" id="M3GUF0"/>
<comment type="caution">
    <text evidence="1">The sequence shown here is derived from an EMBL/GenBank/DDBJ whole genome shotgun (WGS) entry which is preliminary data.</text>
</comment>
<accession>M3GUF0</accession>
<dbReference type="EMBL" id="AHOR02000048">
    <property type="protein sequence ID" value="EMF80526.1"/>
    <property type="molecule type" value="Genomic_DNA"/>
</dbReference>
<dbReference type="Proteomes" id="UP000011770">
    <property type="component" value="Unassembled WGS sequence"/>
</dbReference>
<proteinExistence type="predicted"/>
<gene>
    <name evidence="1" type="ORF">LEP1GSC188_3857</name>
</gene>
<organism evidence="1 2">
    <name type="scientific">Leptospira weilii serovar Topaz str. LT2116</name>
    <dbReference type="NCBI Taxonomy" id="1088540"/>
    <lineage>
        <taxon>Bacteria</taxon>
        <taxon>Pseudomonadati</taxon>
        <taxon>Spirochaetota</taxon>
        <taxon>Spirochaetia</taxon>
        <taxon>Leptospirales</taxon>
        <taxon>Leptospiraceae</taxon>
        <taxon>Leptospira</taxon>
    </lineage>
</organism>
<sequence length="50" mass="6250">MKFRVVPKRRNNHRDFDKTGWLPDKHYKLSQKYLRMIEFGVLNKDKVFLR</sequence>
<evidence type="ECO:0000313" key="1">
    <source>
        <dbReference type="EMBL" id="EMF80526.1"/>
    </source>
</evidence>
<protein>
    <submittedName>
        <fullName evidence="1">Uncharacterized protein</fullName>
    </submittedName>
</protein>
<name>M3GUF0_9LEPT</name>
<evidence type="ECO:0000313" key="2">
    <source>
        <dbReference type="Proteomes" id="UP000011770"/>
    </source>
</evidence>
<reference evidence="1 2" key="1">
    <citation type="submission" date="2013-01" db="EMBL/GenBank/DDBJ databases">
        <authorList>
            <person name="Harkins D.M."/>
            <person name="Durkin A.S."/>
            <person name="Brinkac L.M."/>
            <person name="Haft D.H."/>
            <person name="Selengut J.D."/>
            <person name="Sanka R."/>
            <person name="DePew J."/>
            <person name="Purushe J."/>
            <person name="Tulsiani S.M."/>
            <person name="Graham G.C."/>
            <person name="Burns M.-A."/>
            <person name="Dohnt M.F."/>
            <person name="Smythe L.D."/>
            <person name="McKay D.B."/>
            <person name="Craig S.B."/>
            <person name="Vinetz J.M."/>
            <person name="Sutton G.G."/>
            <person name="Nierman W.C."/>
            <person name="Fouts D.E."/>
        </authorList>
    </citation>
    <scope>NUCLEOTIDE SEQUENCE [LARGE SCALE GENOMIC DNA]</scope>
    <source>
        <strain evidence="1 2">LT2116</strain>
    </source>
</reference>